<proteinExistence type="predicted"/>
<feature type="domain" description="N-acetyltransferase" evidence="3">
    <location>
        <begin position="127"/>
        <end position="258"/>
    </location>
</feature>
<evidence type="ECO:0000313" key="5">
    <source>
        <dbReference type="Proteomes" id="UP000463224"/>
    </source>
</evidence>
<dbReference type="PANTHER" id="PTHR43877">
    <property type="entry name" value="AMINOALKYLPHOSPHONATE N-ACETYLTRANSFERASE-RELATED-RELATED"/>
    <property type="match status" value="1"/>
</dbReference>
<keyword evidence="1 4" id="KW-0808">Transferase</keyword>
<comment type="caution">
    <text evidence="4">The sequence shown here is derived from an EMBL/GenBank/DDBJ whole genome shotgun (WGS) entry which is preliminary data.</text>
</comment>
<organism evidence="4 5">
    <name type="scientific">Nitratireductor arenosus</name>
    <dbReference type="NCBI Taxonomy" id="2682096"/>
    <lineage>
        <taxon>Bacteria</taxon>
        <taxon>Pseudomonadati</taxon>
        <taxon>Pseudomonadota</taxon>
        <taxon>Alphaproteobacteria</taxon>
        <taxon>Hyphomicrobiales</taxon>
        <taxon>Phyllobacteriaceae</taxon>
        <taxon>Nitratireductor</taxon>
    </lineage>
</organism>
<dbReference type="AlphaFoldDB" id="A0A844QDW8"/>
<keyword evidence="2" id="KW-0012">Acyltransferase</keyword>
<dbReference type="SUPFAM" id="SSF55729">
    <property type="entry name" value="Acyl-CoA N-acyltransferases (Nat)"/>
    <property type="match status" value="1"/>
</dbReference>
<sequence length="258" mass="28685">MRTSIENRADLAKVRRYEAAGFRAWPASFVIYDGTWLVRLTAGLPAKRLNSVNPLDPRDDGRLNERLARVRRRFDGYGRPLTFRMSPLAGHALAHHLDQEGWTRFGESIVMHAPLEEAGLKGAIDQIPLQDVGRFVGAALDIHALDPALRPGLSEVIGSIEPETGLFVLEGENQPVATAICVLDSDLAGLFEVATLLEKRGRGYGRRVVQAALKWARQRGAREAWLQVEAGNAHALGLYRALGFREAYRYHYRRPPGS</sequence>
<dbReference type="EMBL" id="WPHG01000001">
    <property type="protein sequence ID" value="MVA96191.1"/>
    <property type="molecule type" value="Genomic_DNA"/>
</dbReference>
<dbReference type="PROSITE" id="PS51186">
    <property type="entry name" value="GNAT"/>
    <property type="match status" value="1"/>
</dbReference>
<dbReference type="RefSeq" id="WP_343040206.1">
    <property type="nucleotide sequence ID" value="NZ_WPHG01000001.1"/>
</dbReference>
<name>A0A844QDW8_9HYPH</name>
<dbReference type="Pfam" id="PF00583">
    <property type="entry name" value="Acetyltransf_1"/>
    <property type="match status" value="1"/>
</dbReference>
<keyword evidence="5" id="KW-1185">Reference proteome</keyword>
<protein>
    <submittedName>
        <fullName evidence="4">GNAT family N-acetyltransferase</fullName>
    </submittedName>
</protein>
<dbReference type="GO" id="GO:0016747">
    <property type="term" value="F:acyltransferase activity, transferring groups other than amino-acyl groups"/>
    <property type="evidence" value="ECO:0007669"/>
    <property type="project" value="InterPro"/>
</dbReference>
<evidence type="ECO:0000313" key="4">
    <source>
        <dbReference type="EMBL" id="MVA96191.1"/>
    </source>
</evidence>
<dbReference type="Proteomes" id="UP000463224">
    <property type="component" value="Unassembled WGS sequence"/>
</dbReference>
<reference evidence="4 5" key="1">
    <citation type="submission" date="2019-12" db="EMBL/GenBank/DDBJ databases">
        <title>Nitratireductor arenosus sp. nov., Isolated from sea sand, Jeju island, South Korea.</title>
        <authorList>
            <person name="Kim W."/>
        </authorList>
    </citation>
    <scope>NUCLEOTIDE SEQUENCE [LARGE SCALE GENOMIC DNA]</scope>
    <source>
        <strain evidence="4 5">CAU 1489</strain>
    </source>
</reference>
<evidence type="ECO:0000256" key="2">
    <source>
        <dbReference type="ARBA" id="ARBA00023315"/>
    </source>
</evidence>
<evidence type="ECO:0000259" key="3">
    <source>
        <dbReference type="PROSITE" id="PS51186"/>
    </source>
</evidence>
<dbReference type="InterPro" id="IPR016181">
    <property type="entry name" value="Acyl_CoA_acyltransferase"/>
</dbReference>
<gene>
    <name evidence="4" type="ORF">GN330_02870</name>
</gene>
<evidence type="ECO:0000256" key="1">
    <source>
        <dbReference type="ARBA" id="ARBA00022679"/>
    </source>
</evidence>
<accession>A0A844QDW8</accession>
<dbReference type="CDD" id="cd04301">
    <property type="entry name" value="NAT_SF"/>
    <property type="match status" value="1"/>
</dbReference>
<dbReference type="Gene3D" id="3.40.630.30">
    <property type="match status" value="1"/>
</dbReference>
<dbReference type="InterPro" id="IPR050832">
    <property type="entry name" value="Bact_Acetyltransf"/>
</dbReference>
<dbReference type="InterPro" id="IPR000182">
    <property type="entry name" value="GNAT_dom"/>
</dbReference>